<dbReference type="RefSeq" id="WP_023629644.1">
    <property type="nucleotide sequence ID" value="NZ_CATKPM010000070.1"/>
</dbReference>
<reference evidence="4" key="2">
    <citation type="submission" date="2021-08" db="EMBL/GenBank/DDBJ databases">
        <authorList>
            <person name="Yaryura P.M."/>
            <person name="Bianco M.I."/>
            <person name="Morais C."/>
            <person name="Setubal J.C."/>
        </authorList>
    </citation>
    <scope>NUCLEOTIDE SEQUENCE</scope>
    <source>
        <strain evidence="4">AP1</strain>
    </source>
</reference>
<dbReference type="Proteomes" id="UP001209279">
    <property type="component" value="Chromosome"/>
</dbReference>
<evidence type="ECO:0000256" key="1">
    <source>
        <dbReference type="SAM" id="Coils"/>
    </source>
</evidence>
<dbReference type="KEGG" id="pmos:O165_013485"/>
<sequence>MSLSITNIDQSPAVEAPSSLIKGHNAPKPLWAMLAMPNPAAQEKTGERPGQIGLDAPQTMPCRQDVHCLLAILSAAMQVRDGNAQGRRTQAEVSVQAGKEQIGWMRNASNALFASAAVSGALGMFTLTSGTTGMARNLRDASAIKGLEQASHAARYAQPGEVAVASKQQIGANRIEVKHLQNGIDTRNTGLHTLNGVAQSGAAFGTGIAHAMKSLQDARAKEQELEAAVAGNQKELFQRNTDDLAKVIDQVRQLIQEILRNDSQGFRAAGVMA</sequence>
<evidence type="ECO:0008006" key="7">
    <source>
        <dbReference type="Google" id="ProtNLM"/>
    </source>
</evidence>
<gene>
    <name evidence="4" type="ORF">K7K07_13795</name>
    <name evidence="3" type="ORF">SAMN05216230_105133</name>
    <name evidence="2" type="ORF">V0R55_06585</name>
</gene>
<organism evidence="3 5">
    <name type="scientific">Pseudomonas soli</name>
    <dbReference type="NCBI Taxonomy" id="1306993"/>
    <lineage>
        <taxon>Bacteria</taxon>
        <taxon>Pseudomonadati</taxon>
        <taxon>Pseudomonadota</taxon>
        <taxon>Gammaproteobacteria</taxon>
        <taxon>Pseudomonadales</taxon>
        <taxon>Pseudomonadaceae</taxon>
        <taxon>Pseudomonas</taxon>
    </lineage>
</organism>
<dbReference type="AlphaFoldDB" id="A0A1H9KXH7"/>
<dbReference type="EMBL" id="JAZDQQ010000004">
    <property type="protein sequence ID" value="MEE1879822.1"/>
    <property type="molecule type" value="Genomic_DNA"/>
</dbReference>
<evidence type="ECO:0000313" key="3">
    <source>
        <dbReference type="EMBL" id="SER03931.1"/>
    </source>
</evidence>
<dbReference type="EMBL" id="CP083803">
    <property type="protein sequence ID" value="UXZ43151.1"/>
    <property type="molecule type" value="Genomic_DNA"/>
</dbReference>
<keyword evidence="1" id="KW-0175">Coiled coil</keyword>
<protein>
    <recommendedName>
        <fullName evidence="7">Type III secretion system translocon protein, YopD/IpaC/EspB family</fullName>
    </recommendedName>
</protein>
<dbReference type="EMBL" id="FOEQ01000005">
    <property type="protein sequence ID" value="SER03931.1"/>
    <property type="molecule type" value="Genomic_DNA"/>
</dbReference>
<evidence type="ECO:0000313" key="4">
    <source>
        <dbReference type="EMBL" id="UXZ43151.1"/>
    </source>
</evidence>
<feature type="coiled-coil region" evidence="1">
    <location>
        <begin position="208"/>
        <end position="235"/>
    </location>
</feature>
<name>A0A1H9KXH7_9PSED</name>
<dbReference type="Proteomes" id="UP000199221">
    <property type="component" value="Unassembled WGS sequence"/>
</dbReference>
<evidence type="ECO:0000313" key="2">
    <source>
        <dbReference type="EMBL" id="MEE1879822.1"/>
    </source>
</evidence>
<evidence type="ECO:0000313" key="6">
    <source>
        <dbReference type="Proteomes" id="UP001329505"/>
    </source>
</evidence>
<proteinExistence type="predicted"/>
<accession>A0A1H9KXH7</accession>
<dbReference type="Proteomes" id="UP001329505">
    <property type="component" value="Unassembled WGS sequence"/>
</dbReference>
<evidence type="ECO:0000313" key="5">
    <source>
        <dbReference type="Proteomes" id="UP000199221"/>
    </source>
</evidence>
<keyword evidence="6" id="KW-1185">Reference proteome</keyword>
<reference evidence="2 6" key="3">
    <citation type="submission" date="2024-01" db="EMBL/GenBank/DDBJ databases">
        <title>Unpublished Manusciprt.</title>
        <authorList>
            <person name="Duman M."/>
            <person name="Valdes E.G."/>
            <person name="Ajmi N."/>
            <person name="Altun S."/>
            <person name="Saticioglu I.B."/>
        </authorList>
    </citation>
    <scope>NUCLEOTIDE SEQUENCE [LARGE SCALE GENOMIC DNA]</scope>
    <source>
        <strain evidence="2 6">139P</strain>
    </source>
</reference>
<reference evidence="3 5" key="1">
    <citation type="submission" date="2016-10" db="EMBL/GenBank/DDBJ databases">
        <authorList>
            <person name="de Groot N.N."/>
        </authorList>
    </citation>
    <scope>NUCLEOTIDE SEQUENCE [LARGE SCALE GENOMIC DNA]</scope>
    <source>
        <strain evidence="3 5">LMG 27941</strain>
    </source>
</reference>